<dbReference type="GO" id="GO:0032259">
    <property type="term" value="P:methylation"/>
    <property type="evidence" value="ECO:0007669"/>
    <property type="project" value="UniProtKB-KW"/>
</dbReference>
<evidence type="ECO:0000259" key="1">
    <source>
        <dbReference type="Pfam" id="PF05050"/>
    </source>
</evidence>
<evidence type="ECO:0000313" key="3">
    <source>
        <dbReference type="Proteomes" id="UP001230986"/>
    </source>
</evidence>
<proteinExistence type="predicted"/>
<gene>
    <name evidence="2" type="ORF">QQ055_05730</name>
</gene>
<protein>
    <submittedName>
        <fullName evidence="2">FkbM family methyltransferase</fullName>
    </submittedName>
</protein>
<feature type="domain" description="Methyltransferase FkbM" evidence="1">
    <location>
        <begin position="66"/>
        <end position="232"/>
    </location>
</feature>
<dbReference type="InterPro" id="IPR053202">
    <property type="entry name" value="EGF_Rcpt_Signaling_Reg"/>
</dbReference>
<dbReference type="RefSeq" id="WP_284475448.1">
    <property type="nucleotide sequence ID" value="NZ_JASVEJ010000022.1"/>
</dbReference>
<dbReference type="InterPro" id="IPR006342">
    <property type="entry name" value="FkbM_mtfrase"/>
</dbReference>
<dbReference type="SUPFAM" id="SSF53335">
    <property type="entry name" value="S-adenosyl-L-methionine-dependent methyltransferases"/>
    <property type="match status" value="1"/>
</dbReference>
<dbReference type="Gene3D" id="3.40.50.150">
    <property type="entry name" value="Vaccinia Virus protein VP39"/>
    <property type="match status" value="1"/>
</dbReference>
<keyword evidence="2" id="KW-0489">Methyltransferase</keyword>
<accession>A0ABT7LY77</accession>
<sequence>MSSTLKKINLGFGRLNKAIKVTFFPKNIYTYNRPAHDYHNLSYSQEGEDRILSRIFEGQNQGFYVDVGAHHPQRFSNTYLFYLLGWRGMNIDAKPGSMSLFQKIRPNDINLELPISDSYQVLTYYEFNEPALNGFCPEISQERDGLHHYRIIKTHQLQTYTLSEVLDQYLPKEQQIDFLNVDVEGLDYQVLKSNNWSKYKPKVILAEDLNFSFLDNPPKSKVASLLFDQGYEIYAKSGFTLVFKLRA</sequence>
<comment type="caution">
    <text evidence="2">The sequence shown here is derived from an EMBL/GenBank/DDBJ whole genome shotgun (WGS) entry which is preliminary data.</text>
</comment>
<name>A0ABT7LY77_9CYAN</name>
<evidence type="ECO:0000313" key="2">
    <source>
        <dbReference type="EMBL" id="MDL5056964.1"/>
    </source>
</evidence>
<organism evidence="2 3">
    <name type="scientific">Geitlerinema calcuttense NRMC-F 0142</name>
    <dbReference type="NCBI Taxonomy" id="2922238"/>
    <lineage>
        <taxon>Bacteria</taxon>
        <taxon>Bacillati</taxon>
        <taxon>Cyanobacteriota</taxon>
        <taxon>Cyanophyceae</taxon>
        <taxon>Geitlerinematales</taxon>
        <taxon>Geitlerinemataceae</taxon>
        <taxon>Geitlerinema</taxon>
    </lineage>
</organism>
<dbReference type="PANTHER" id="PTHR34009:SF2">
    <property type="entry name" value="PROTEIN STAR"/>
    <property type="match status" value="1"/>
</dbReference>
<dbReference type="PANTHER" id="PTHR34009">
    <property type="entry name" value="PROTEIN STAR"/>
    <property type="match status" value="1"/>
</dbReference>
<dbReference type="EMBL" id="JASVEJ010000022">
    <property type="protein sequence ID" value="MDL5056964.1"/>
    <property type="molecule type" value="Genomic_DNA"/>
</dbReference>
<keyword evidence="2" id="KW-0808">Transferase</keyword>
<dbReference type="Proteomes" id="UP001230986">
    <property type="component" value="Unassembled WGS sequence"/>
</dbReference>
<dbReference type="InterPro" id="IPR029063">
    <property type="entry name" value="SAM-dependent_MTases_sf"/>
</dbReference>
<keyword evidence="3" id="KW-1185">Reference proteome</keyword>
<dbReference type="Pfam" id="PF05050">
    <property type="entry name" value="Methyltransf_21"/>
    <property type="match status" value="1"/>
</dbReference>
<reference evidence="2 3" key="1">
    <citation type="submission" date="2023-06" db="EMBL/GenBank/DDBJ databases">
        <title>Whole genome sequence of Oscillatoria calcuttensis NRMC-F 0142.</title>
        <authorList>
            <person name="Shakena Fathima T."/>
            <person name="Muralitharan G."/>
            <person name="Thajuddin N."/>
        </authorList>
    </citation>
    <scope>NUCLEOTIDE SEQUENCE [LARGE SCALE GENOMIC DNA]</scope>
    <source>
        <strain evidence="2 3">NRMC-F 0142</strain>
    </source>
</reference>
<dbReference type="GO" id="GO:0008168">
    <property type="term" value="F:methyltransferase activity"/>
    <property type="evidence" value="ECO:0007669"/>
    <property type="project" value="UniProtKB-KW"/>
</dbReference>